<feature type="transmembrane region" description="Helical" evidence="1">
    <location>
        <begin position="131"/>
        <end position="148"/>
    </location>
</feature>
<accession>A0A9X7UX17</accession>
<sequence>MSMPTKKLLYEMSKMRPTRSFLNGTINIEDINDAQALILNKIEFPYSPRAFQVKAAPSNDVVYWSFSRRKANNYIRKNIAQRGLSIFFSDTLAGKSLDYNYRYSPNEYLFSFALYFVIAAISVSSPMTESFFTFFMSFLAIISLIKSIKSRKAYDKSKAD</sequence>
<dbReference type="EMBL" id="CP046056">
    <property type="protein sequence ID" value="QQD23601.1"/>
    <property type="molecule type" value="Genomic_DNA"/>
</dbReference>
<dbReference type="KEGG" id="vcw:GJQ55_03475"/>
<evidence type="ECO:0000256" key="1">
    <source>
        <dbReference type="SAM" id="Phobius"/>
    </source>
</evidence>
<proteinExistence type="predicted"/>
<keyword evidence="3" id="KW-1185">Reference proteome</keyword>
<evidence type="ECO:0000313" key="3">
    <source>
        <dbReference type="Proteomes" id="UP000596074"/>
    </source>
</evidence>
<dbReference type="Proteomes" id="UP000596074">
    <property type="component" value="Chromosome"/>
</dbReference>
<keyword evidence="1" id="KW-0472">Membrane</keyword>
<protein>
    <submittedName>
        <fullName evidence="2">Uncharacterized protein</fullName>
    </submittedName>
</protein>
<reference evidence="2 3" key="1">
    <citation type="submission" date="2019-11" db="EMBL/GenBank/DDBJ databases">
        <title>Venatorbacter sp. nov. a predator of Campylobacter and other Gram-negative bacteria.</title>
        <authorList>
            <person name="Saeedi A."/>
            <person name="Cummings N.J."/>
            <person name="Connerton I.F."/>
            <person name="Connerton P.L."/>
        </authorList>
    </citation>
    <scope>NUCLEOTIDE SEQUENCE [LARGE SCALE GENOMIC DNA]</scope>
    <source>
        <strain evidence="2">XL5</strain>
    </source>
</reference>
<dbReference type="AlphaFoldDB" id="A0A9X7UX17"/>
<keyword evidence="1" id="KW-1133">Transmembrane helix</keyword>
<dbReference type="RefSeq" id="WP_228346133.1">
    <property type="nucleotide sequence ID" value="NZ_CP046056.1"/>
</dbReference>
<gene>
    <name evidence="2" type="ORF">GJQ55_03475</name>
</gene>
<feature type="transmembrane region" description="Helical" evidence="1">
    <location>
        <begin position="108"/>
        <end position="125"/>
    </location>
</feature>
<keyword evidence="1" id="KW-0812">Transmembrane</keyword>
<organism evidence="2 3">
    <name type="scientific">Venatoribacter cucullus</name>
    <dbReference type="NCBI Taxonomy" id="2661630"/>
    <lineage>
        <taxon>Bacteria</taxon>
        <taxon>Pseudomonadati</taxon>
        <taxon>Pseudomonadota</taxon>
        <taxon>Gammaproteobacteria</taxon>
        <taxon>Oceanospirillales</taxon>
        <taxon>Oceanospirillaceae</taxon>
        <taxon>Venatoribacter</taxon>
    </lineage>
</organism>
<evidence type="ECO:0000313" key="2">
    <source>
        <dbReference type="EMBL" id="QQD23601.1"/>
    </source>
</evidence>
<name>A0A9X7UX17_9GAMM</name>